<keyword evidence="1" id="KW-0812">Transmembrane</keyword>
<evidence type="ECO:0000313" key="3">
    <source>
        <dbReference type="Proteomes" id="UP000540989"/>
    </source>
</evidence>
<organism evidence="2 3">
    <name type="scientific">Granulicella aggregans</name>
    <dbReference type="NCBI Taxonomy" id="474949"/>
    <lineage>
        <taxon>Bacteria</taxon>
        <taxon>Pseudomonadati</taxon>
        <taxon>Acidobacteriota</taxon>
        <taxon>Terriglobia</taxon>
        <taxon>Terriglobales</taxon>
        <taxon>Acidobacteriaceae</taxon>
        <taxon>Granulicella</taxon>
    </lineage>
</organism>
<proteinExistence type="predicted"/>
<feature type="transmembrane region" description="Helical" evidence="1">
    <location>
        <begin position="52"/>
        <end position="70"/>
    </location>
</feature>
<keyword evidence="1" id="KW-1133">Transmembrane helix</keyword>
<evidence type="ECO:0000256" key="1">
    <source>
        <dbReference type="SAM" id="Phobius"/>
    </source>
</evidence>
<protein>
    <submittedName>
        <fullName evidence="2">Putative RDD family membrane protein YckC</fullName>
    </submittedName>
</protein>
<dbReference type="Proteomes" id="UP000540989">
    <property type="component" value="Unassembled WGS sequence"/>
</dbReference>
<accession>A0A7W8E192</accession>
<dbReference type="EMBL" id="JACHIP010000001">
    <property type="protein sequence ID" value="MBB5055563.1"/>
    <property type="molecule type" value="Genomic_DNA"/>
</dbReference>
<reference evidence="2 3" key="1">
    <citation type="submission" date="2020-08" db="EMBL/GenBank/DDBJ databases">
        <title>Genomic Encyclopedia of Type Strains, Phase IV (KMG-V): Genome sequencing to study the core and pangenomes of soil and plant-associated prokaryotes.</title>
        <authorList>
            <person name="Whitman W."/>
        </authorList>
    </citation>
    <scope>NUCLEOTIDE SEQUENCE [LARGE SCALE GENOMIC DNA]</scope>
    <source>
        <strain evidence="2 3">M8UP14</strain>
    </source>
</reference>
<keyword evidence="3" id="KW-1185">Reference proteome</keyword>
<sequence length="76" mass="8784">MHRFAMLLPLLLFASVAFVSAFFPRVLPTLTNRWYSMIGMKTRVSEEDYARVSTRSACFVIFALVVFWMAKQSLSK</sequence>
<gene>
    <name evidence="2" type="ORF">HDF16_000232</name>
</gene>
<keyword evidence="1" id="KW-0472">Membrane</keyword>
<evidence type="ECO:0000313" key="2">
    <source>
        <dbReference type="EMBL" id="MBB5055563.1"/>
    </source>
</evidence>
<dbReference type="AlphaFoldDB" id="A0A7W8E192"/>
<comment type="caution">
    <text evidence="2">The sequence shown here is derived from an EMBL/GenBank/DDBJ whole genome shotgun (WGS) entry which is preliminary data.</text>
</comment>
<name>A0A7W8E192_9BACT</name>